<accession>A0A433QGH7</accession>
<evidence type="ECO:0000256" key="1">
    <source>
        <dbReference type="SAM" id="MobiDB-lite"/>
    </source>
</evidence>
<protein>
    <submittedName>
        <fullName evidence="2">Uncharacterized protein</fullName>
    </submittedName>
</protein>
<dbReference type="GO" id="GO:0005506">
    <property type="term" value="F:iron ion binding"/>
    <property type="evidence" value="ECO:0007669"/>
    <property type="project" value="InterPro"/>
</dbReference>
<dbReference type="Gene3D" id="1.10.630.10">
    <property type="entry name" value="Cytochrome P450"/>
    <property type="match status" value="1"/>
</dbReference>
<gene>
    <name evidence="2" type="ORF">BC938DRAFT_481294</name>
</gene>
<feature type="compositionally biased region" description="Polar residues" evidence="1">
    <location>
        <begin position="214"/>
        <end position="225"/>
    </location>
</feature>
<dbReference type="GO" id="GO:0004497">
    <property type="term" value="F:monooxygenase activity"/>
    <property type="evidence" value="ECO:0007669"/>
    <property type="project" value="InterPro"/>
</dbReference>
<proteinExistence type="predicted"/>
<dbReference type="GO" id="GO:0020037">
    <property type="term" value="F:heme binding"/>
    <property type="evidence" value="ECO:0007669"/>
    <property type="project" value="InterPro"/>
</dbReference>
<comment type="caution">
    <text evidence="2">The sequence shown here is derived from an EMBL/GenBank/DDBJ whole genome shotgun (WGS) entry which is preliminary data.</text>
</comment>
<keyword evidence="3" id="KW-1185">Reference proteome</keyword>
<organism evidence="2 3">
    <name type="scientific">Jimgerdemannia flammicorona</name>
    <dbReference type="NCBI Taxonomy" id="994334"/>
    <lineage>
        <taxon>Eukaryota</taxon>
        <taxon>Fungi</taxon>
        <taxon>Fungi incertae sedis</taxon>
        <taxon>Mucoromycota</taxon>
        <taxon>Mucoromycotina</taxon>
        <taxon>Endogonomycetes</taxon>
        <taxon>Endogonales</taxon>
        <taxon>Endogonaceae</taxon>
        <taxon>Jimgerdemannia</taxon>
    </lineage>
</organism>
<dbReference type="Proteomes" id="UP000274822">
    <property type="component" value="Unassembled WGS sequence"/>
</dbReference>
<name>A0A433QGH7_9FUNG</name>
<dbReference type="GO" id="GO:0016705">
    <property type="term" value="F:oxidoreductase activity, acting on paired donors, with incorporation or reduction of molecular oxygen"/>
    <property type="evidence" value="ECO:0007669"/>
    <property type="project" value="InterPro"/>
</dbReference>
<evidence type="ECO:0000313" key="3">
    <source>
        <dbReference type="Proteomes" id="UP000274822"/>
    </source>
</evidence>
<dbReference type="AlphaFoldDB" id="A0A433QGH7"/>
<dbReference type="EMBL" id="RBNJ01005945">
    <property type="protein sequence ID" value="RUS28907.1"/>
    <property type="molecule type" value="Genomic_DNA"/>
</dbReference>
<sequence length="399" mass="44784">MHYRPSPSQTSNTPKRVYFVPVGCVTERFHPELPPQIRFGRHWQGCLRLRIQRMNSCALTDAHNPWHTTFNSIMHGITKPLFLFPVLEGLLWLFPGRQREHAQVNDMGRLLERMIAQKTAEMKERSVTGDKDEAEKDLLTMMIESNELEKRVAGACVTIYQYSSSQVRYIIPRFSQHPSSLFITNLTRSIIRDFLAPPSDPASEIGTDKHPVTDTDNMPPTGTSNNVPPAADVWGYIFAFNTTGDIRFAIIFGNQGTADIARTIDNVLPLIRANFITVSYHTMDSILPVVLPTNDENVYLPELKQGVSLYPESDYDRSPDTTLLAILFATVSDPSEFPRITQAAFVGTEASSESEFQAATTSLTLFGHLCTLRSNRVSTTAGTMNLTHLLDTYFIVPLL</sequence>
<reference evidence="2 3" key="1">
    <citation type="journal article" date="2018" name="New Phytol.">
        <title>Phylogenomics of Endogonaceae and evolution of mycorrhizas within Mucoromycota.</title>
        <authorList>
            <person name="Chang Y."/>
            <person name="Desiro A."/>
            <person name="Na H."/>
            <person name="Sandor L."/>
            <person name="Lipzen A."/>
            <person name="Clum A."/>
            <person name="Barry K."/>
            <person name="Grigoriev I.V."/>
            <person name="Martin F.M."/>
            <person name="Stajich J.E."/>
            <person name="Smith M.E."/>
            <person name="Bonito G."/>
            <person name="Spatafora J.W."/>
        </authorList>
    </citation>
    <scope>NUCLEOTIDE SEQUENCE [LARGE SCALE GENOMIC DNA]</scope>
    <source>
        <strain evidence="2 3">AD002</strain>
    </source>
</reference>
<feature type="region of interest" description="Disordered" evidence="1">
    <location>
        <begin position="199"/>
        <end position="225"/>
    </location>
</feature>
<dbReference type="InterPro" id="IPR036396">
    <property type="entry name" value="Cyt_P450_sf"/>
</dbReference>
<evidence type="ECO:0000313" key="2">
    <source>
        <dbReference type="EMBL" id="RUS28907.1"/>
    </source>
</evidence>